<feature type="region of interest" description="Disordered" evidence="1">
    <location>
        <begin position="1"/>
        <end position="64"/>
    </location>
</feature>
<protein>
    <submittedName>
        <fullName evidence="2">Uncharacterized protein</fullName>
    </submittedName>
</protein>
<dbReference type="Proteomes" id="UP000003779">
    <property type="component" value="Chromosome"/>
</dbReference>
<gene>
    <name evidence="2" type="ordered locus">B005_2455</name>
</gene>
<evidence type="ECO:0000313" key="3">
    <source>
        <dbReference type="Proteomes" id="UP000003779"/>
    </source>
</evidence>
<proteinExistence type="predicted"/>
<dbReference type="EMBL" id="CP003788">
    <property type="protein sequence ID" value="AFR08201.1"/>
    <property type="molecule type" value="Genomic_DNA"/>
</dbReference>
<name>J7L670_NOCAA</name>
<organism evidence="2 3">
    <name type="scientific">Nocardiopsis alba (strain ATCC BAA-2165 / BE74)</name>
    <dbReference type="NCBI Taxonomy" id="1205910"/>
    <lineage>
        <taxon>Bacteria</taxon>
        <taxon>Bacillati</taxon>
        <taxon>Actinomycetota</taxon>
        <taxon>Actinomycetes</taxon>
        <taxon>Streptosporangiales</taxon>
        <taxon>Nocardiopsidaceae</taxon>
        <taxon>Nocardiopsis</taxon>
    </lineage>
</organism>
<reference evidence="3" key="2">
    <citation type="submission" date="2012-08" db="EMBL/GenBank/DDBJ databases">
        <title>Whole-genome sequence of Nocardiopsis alba strain ATCC BAA-2165 associated with honeybees.</title>
        <authorList>
            <person name="Qiao J."/>
            <person name="Chen L."/>
            <person name="Li Y."/>
            <person name="Wang J."/>
            <person name="Zhang W."/>
            <person name="Chen S."/>
        </authorList>
    </citation>
    <scope>NUCLEOTIDE SEQUENCE [LARGE SCALE GENOMIC DNA]</scope>
    <source>
        <strain evidence="3">ATCC BAA-2165 / BE74</strain>
    </source>
</reference>
<sequence length="64" mass="7101">MCRRVPVLGGADRFVHGTPPRLPDELHPARVPRTSTEQRKGPTPASPFGGCRPRPGDLVWPPWH</sequence>
<accession>J7L670</accession>
<dbReference type="KEGG" id="nal:B005_2455"/>
<evidence type="ECO:0000313" key="2">
    <source>
        <dbReference type="EMBL" id="AFR08201.1"/>
    </source>
</evidence>
<dbReference type="PATRIC" id="fig|1205910.3.peg.2315"/>
<dbReference type="HOGENOM" id="CLU_2863263_0_0_11"/>
<dbReference type="AlphaFoldDB" id="J7L670"/>
<reference evidence="2 3" key="1">
    <citation type="journal article" date="2012" name="J. Bacteriol.">
        <title>Whole-Genome Sequence of Nocardiopsis alba Strain ATCC BAA-2165, Associated with Honeybees.</title>
        <authorList>
            <person name="Qiao J."/>
            <person name="Chen L."/>
            <person name="Li Y."/>
            <person name="Wang J."/>
            <person name="Zhang W."/>
            <person name="Chen S."/>
        </authorList>
    </citation>
    <scope>NUCLEOTIDE SEQUENCE [LARGE SCALE GENOMIC DNA]</scope>
    <source>
        <strain evidence="3">ATCC BAA-2165 / BE74</strain>
    </source>
</reference>
<evidence type="ECO:0000256" key="1">
    <source>
        <dbReference type="SAM" id="MobiDB-lite"/>
    </source>
</evidence>